<accession>A0A0A3XL97</accession>
<dbReference type="GeneID" id="92969554"/>
<dbReference type="RefSeq" id="WP_011084898.1">
    <property type="nucleotide sequence ID" value="NZ_BJNK01000042.1"/>
</dbReference>
<protein>
    <submittedName>
        <fullName evidence="2">Uncharacterized protein</fullName>
    </submittedName>
</protein>
<dbReference type="Proteomes" id="UP000181962">
    <property type="component" value="Chromosome"/>
</dbReference>
<evidence type="ECO:0000313" key="3">
    <source>
        <dbReference type="EMBL" id="MET4724653.1"/>
    </source>
</evidence>
<gene>
    <name evidence="3" type="ORF">ABIF63_008759</name>
    <name evidence="1" type="ORF">BKD09_40850</name>
    <name evidence="2" type="ORF">MA20_35150</name>
</gene>
<dbReference type="Proteomes" id="UP001549291">
    <property type="component" value="Unassembled WGS sequence"/>
</dbReference>
<dbReference type="KEGG" id="bjp:RN69_37625"/>
<evidence type="ECO:0000313" key="6">
    <source>
        <dbReference type="Proteomes" id="UP001549291"/>
    </source>
</evidence>
<evidence type="ECO:0000313" key="4">
    <source>
        <dbReference type="Proteomes" id="UP000030377"/>
    </source>
</evidence>
<reference evidence="2 4" key="1">
    <citation type="submission" date="2014-09" db="EMBL/GenBank/DDBJ databases">
        <title>Draft genome of Bradyrhizobium japonicum Is-34.</title>
        <authorList>
            <person name="Tsurumaru H."/>
            <person name="Yamakawa T."/>
            <person name="Hashimoto S."/>
            <person name="Okizaki K."/>
            <person name="Kanesaki Y."/>
            <person name="Yoshikawa H."/>
            <person name="Yajima S."/>
        </authorList>
    </citation>
    <scope>NUCLEOTIDE SEQUENCE [LARGE SCALE GENOMIC DNA]</scope>
    <source>
        <strain evidence="2 4">Is-34</strain>
    </source>
</reference>
<evidence type="ECO:0000313" key="2">
    <source>
        <dbReference type="EMBL" id="KGT75172.1"/>
    </source>
</evidence>
<keyword evidence="6" id="KW-1185">Reference proteome</keyword>
<dbReference type="Proteomes" id="UP000030377">
    <property type="component" value="Unassembled WGS sequence"/>
</dbReference>
<dbReference type="PATRIC" id="fig|375.37.peg.7384"/>
<dbReference type="EMBL" id="JBEPTQ010000002">
    <property type="protein sequence ID" value="MET4724653.1"/>
    <property type="molecule type" value="Genomic_DNA"/>
</dbReference>
<reference evidence="3 6" key="3">
    <citation type="submission" date="2024-06" db="EMBL/GenBank/DDBJ databases">
        <title>Genomic Encyclopedia of Type Strains, Phase V (KMG-V): Genome sequencing to study the core and pangenomes of soil and plant-associated prokaryotes.</title>
        <authorList>
            <person name="Whitman W."/>
        </authorList>
    </citation>
    <scope>NUCLEOTIDE SEQUENCE [LARGE SCALE GENOMIC DNA]</scope>
    <source>
        <strain evidence="3 6">USDA 160</strain>
    </source>
</reference>
<dbReference type="OrthoDB" id="8244304at2"/>
<proteinExistence type="predicted"/>
<evidence type="ECO:0000313" key="5">
    <source>
        <dbReference type="Proteomes" id="UP000181962"/>
    </source>
</evidence>
<name>A0A0A3XL97_BRAJP</name>
<dbReference type="EMBL" id="CP017637">
    <property type="protein sequence ID" value="APG14720.1"/>
    <property type="molecule type" value="Genomic_DNA"/>
</dbReference>
<dbReference type="AlphaFoldDB" id="A0A0A3XL97"/>
<organism evidence="2 4">
    <name type="scientific">Bradyrhizobium japonicum</name>
    <dbReference type="NCBI Taxonomy" id="375"/>
    <lineage>
        <taxon>Bacteria</taxon>
        <taxon>Pseudomonadati</taxon>
        <taxon>Pseudomonadota</taxon>
        <taxon>Alphaproteobacteria</taxon>
        <taxon>Hyphomicrobiales</taxon>
        <taxon>Nitrobacteraceae</taxon>
        <taxon>Bradyrhizobium</taxon>
    </lineage>
</organism>
<dbReference type="STRING" id="375.BKD09_RS40850"/>
<evidence type="ECO:0000313" key="1">
    <source>
        <dbReference type="EMBL" id="APG14720.1"/>
    </source>
</evidence>
<reference evidence="1 5" key="2">
    <citation type="submission" date="2016-11" db="EMBL/GenBank/DDBJ databases">
        <title>Complete Genome Sequence of Bradyrhizobium sp. strain J5, an isolated from soybean nodule in Hokkaido.</title>
        <authorList>
            <person name="Kanehara K."/>
        </authorList>
    </citation>
    <scope>NUCLEOTIDE SEQUENCE [LARGE SCALE GENOMIC DNA]</scope>
    <source>
        <strain evidence="1 5">J5</strain>
    </source>
</reference>
<dbReference type="EMBL" id="JRPN01000027">
    <property type="protein sequence ID" value="KGT75172.1"/>
    <property type="molecule type" value="Genomic_DNA"/>
</dbReference>
<sequence>MIALRSSRTGWAGPEILNILEELSKTIRNCPLRAEQLPHARAHDVGWRLALPLTGWSEAGPLHAAEIIRLQAGIAKGDSLKIVCCQYVRLWINNHAPMTMKLLHDGADDLVKLQKAEAP</sequence>